<accession>A0A0W1RAP6</accession>
<organism evidence="4 5">
    <name type="scientific">Haloprofundus marisrubri</name>
    <dbReference type="NCBI Taxonomy" id="1514971"/>
    <lineage>
        <taxon>Archaea</taxon>
        <taxon>Methanobacteriati</taxon>
        <taxon>Methanobacteriota</taxon>
        <taxon>Stenosarchaea group</taxon>
        <taxon>Halobacteria</taxon>
        <taxon>Halobacteriales</taxon>
        <taxon>Haloferacaceae</taxon>
        <taxon>Haloprofundus</taxon>
    </lineage>
</organism>
<keyword evidence="2" id="KW-0812">Transmembrane</keyword>
<feature type="region of interest" description="Disordered" evidence="1">
    <location>
        <begin position="155"/>
        <end position="189"/>
    </location>
</feature>
<evidence type="ECO:0000256" key="1">
    <source>
        <dbReference type="SAM" id="MobiDB-lite"/>
    </source>
</evidence>
<gene>
    <name evidence="4" type="ORF">AUR64_12425</name>
</gene>
<evidence type="ECO:0000259" key="3">
    <source>
        <dbReference type="Pfam" id="PF26413"/>
    </source>
</evidence>
<reference evidence="4 5" key="1">
    <citation type="submission" date="2015-12" db="EMBL/GenBank/DDBJ databases">
        <title>Haloprofundus marisrubri gen. nov., sp. nov., an extremely halophilic archaeon isolated from the Discovery deep brine-seawater interface in the Red Sea.</title>
        <authorList>
            <person name="Zhang G."/>
            <person name="Stingl U."/>
            <person name="Rashid M."/>
        </authorList>
    </citation>
    <scope>NUCLEOTIDE SEQUENCE [LARGE SCALE GENOMIC DNA]</scope>
    <source>
        <strain evidence="4 5">SB9</strain>
    </source>
</reference>
<dbReference type="AlphaFoldDB" id="A0A0W1RAP6"/>
<protein>
    <recommendedName>
        <fullName evidence="3">DUF8108 domain-containing protein</fullName>
    </recommendedName>
</protein>
<dbReference type="Proteomes" id="UP000054387">
    <property type="component" value="Unassembled WGS sequence"/>
</dbReference>
<keyword evidence="5" id="KW-1185">Reference proteome</keyword>
<dbReference type="RefSeq" id="WP_058581721.1">
    <property type="nucleotide sequence ID" value="NZ_LOPU01000018.1"/>
</dbReference>
<dbReference type="InterPro" id="IPR058421">
    <property type="entry name" value="DUF8108_C"/>
</dbReference>
<evidence type="ECO:0000313" key="5">
    <source>
        <dbReference type="Proteomes" id="UP000054387"/>
    </source>
</evidence>
<feature type="domain" description="DUF8108" evidence="3">
    <location>
        <begin position="81"/>
        <end position="150"/>
    </location>
</feature>
<feature type="transmembrane region" description="Helical" evidence="2">
    <location>
        <begin position="21"/>
        <end position="41"/>
    </location>
</feature>
<comment type="caution">
    <text evidence="4">The sequence shown here is derived from an EMBL/GenBank/DDBJ whole genome shotgun (WGS) entry which is preliminary data.</text>
</comment>
<feature type="compositionally biased region" description="Basic and acidic residues" evidence="1">
    <location>
        <begin position="166"/>
        <end position="179"/>
    </location>
</feature>
<name>A0A0W1RAP6_9EURY</name>
<dbReference type="EMBL" id="LOPU01000018">
    <property type="protein sequence ID" value="KTG10368.1"/>
    <property type="molecule type" value="Genomic_DNA"/>
</dbReference>
<sequence>MSDDSSIVTLADSISDLANGIAGWLLVALGAAGFLNVTSAVFGNSGLSTNPLVMGFVLLFSLTLVTFGVFVNPRFRRRLNRRHSVDRFGTVRTVDNRVVRAEENCRERCVACDSRVEQGVVRRLREEYVVAGVPVYTDSESYNHYCRSCALSELSPEVGGTSADSAGDRDTDAEMRTGTETETETAFER</sequence>
<keyword evidence="2" id="KW-0472">Membrane</keyword>
<feature type="transmembrane region" description="Helical" evidence="2">
    <location>
        <begin position="53"/>
        <end position="72"/>
    </location>
</feature>
<dbReference type="Pfam" id="PF26413">
    <property type="entry name" value="DUF8108"/>
    <property type="match status" value="1"/>
</dbReference>
<proteinExistence type="predicted"/>
<keyword evidence="2" id="KW-1133">Transmembrane helix</keyword>
<dbReference type="STRING" id="1514971.AUR64_12425"/>
<dbReference type="OrthoDB" id="306576at2157"/>
<evidence type="ECO:0000256" key="2">
    <source>
        <dbReference type="SAM" id="Phobius"/>
    </source>
</evidence>
<evidence type="ECO:0000313" key="4">
    <source>
        <dbReference type="EMBL" id="KTG10368.1"/>
    </source>
</evidence>